<name>G2LIW8_CHLTF</name>
<reference evidence="5 6" key="1">
    <citation type="journal article" date="2012" name="Environ. Microbiol.">
        <title>Complete genome of Candidatus Chloracidobacterium thermophilum, a chlorophyll-based photoheterotroph belonging to the phylum Acidobacteria.</title>
        <authorList>
            <person name="Garcia Costas A.M."/>
            <person name="Liu Z."/>
            <person name="Tomsho L.P."/>
            <person name="Schuster S.C."/>
            <person name="Ward D.M."/>
            <person name="Bryant D.A."/>
        </authorList>
    </citation>
    <scope>NUCLEOTIDE SEQUENCE [LARGE SCALE GENOMIC DNA]</scope>
    <source>
        <strain evidence="5 6">B</strain>
    </source>
</reference>
<keyword evidence="6" id="KW-1185">Reference proteome</keyword>
<comment type="similarity">
    <text evidence="1">Belongs to the strictosidine synthase family.</text>
</comment>
<dbReference type="InterPro" id="IPR011042">
    <property type="entry name" value="6-blade_b-propeller_TolB-like"/>
</dbReference>
<evidence type="ECO:0000256" key="3">
    <source>
        <dbReference type="ARBA" id="ARBA00023180"/>
    </source>
</evidence>
<dbReference type="PANTHER" id="PTHR10426">
    <property type="entry name" value="STRICTOSIDINE SYNTHASE-RELATED"/>
    <property type="match status" value="1"/>
</dbReference>
<organism evidence="5 6">
    <name type="scientific">Chloracidobacterium thermophilum (strain B)</name>
    <dbReference type="NCBI Taxonomy" id="981222"/>
    <lineage>
        <taxon>Bacteria</taxon>
        <taxon>Pseudomonadati</taxon>
        <taxon>Acidobacteriota</taxon>
        <taxon>Terriglobia</taxon>
        <taxon>Terriglobales</taxon>
        <taxon>Acidobacteriaceae</taxon>
        <taxon>Chloracidobacterium</taxon>
    </lineage>
</organism>
<dbReference type="STRING" id="981222.Cabther_A1991"/>
<evidence type="ECO:0000256" key="2">
    <source>
        <dbReference type="ARBA" id="ARBA00022553"/>
    </source>
</evidence>
<dbReference type="EMBL" id="CP002514">
    <property type="protein sequence ID" value="AEP12736.1"/>
    <property type="molecule type" value="Genomic_DNA"/>
</dbReference>
<dbReference type="Gene3D" id="2.120.10.30">
    <property type="entry name" value="TolB, C-terminal domain"/>
    <property type="match status" value="1"/>
</dbReference>
<evidence type="ECO:0000313" key="6">
    <source>
        <dbReference type="Proteomes" id="UP000006791"/>
    </source>
</evidence>
<dbReference type="GO" id="GO:0016787">
    <property type="term" value="F:hydrolase activity"/>
    <property type="evidence" value="ECO:0007669"/>
    <property type="project" value="TreeGrafter"/>
</dbReference>
<protein>
    <submittedName>
        <fullName evidence="5">Gluconolactonase</fullName>
    </submittedName>
</protein>
<dbReference type="HOGENOM" id="CLU_023267_0_1_0"/>
<dbReference type="SUPFAM" id="SSF63829">
    <property type="entry name" value="Calcium-dependent phosphotriesterase"/>
    <property type="match status" value="1"/>
</dbReference>
<dbReference type="GO" id="GO:0012505">
    <property type="term" value="C:endomembrane system"/>
    <property type="evidence" value="ECO:0007669"/>
    <property type="project" value="TreeGrafter"/>
</dbReference>
<evidence type="ECO:0000259" key="4">
    <source>
        <dbReference type="Pfam" id="PF03088"/>
    </source>
</evidence>
<dbReference type="InterPro" id="IPR018119">
    <property type="entry name" value="Strictosidine_synth_cons-reg"/>
</dbReference>
<dbReference type="AlphaFoldDB" id="G2LIW8"/>
<dbReference type="Proteomes" id="UP000006791">
    <property type="component" value="Chromosome 1"/>
</dbReference>
<dbReference type="Pfam" id="PF20067">
    <property type="entry name" value="SSL_N"/>
    <property type="match status" value="1"/>
</dbReference>
<accession>G2LIW8</accession>
<dbReference type="Pfam" id="PF03088">
    <property type="entry name" value="Str_synth"/>
    <property type="match status" value="1"/>
</dbReference>
<dbReference type="KEGG" id="ctm:Cabther_A1991"/>
<sequence>MKVGNLILACASIVLLGVLYLLFYPVGIDAAAWTPPPAPKLEGVYAVNQALAGVARLGAEVIVGSEDVAVGPDGRLYAGAKDGTIYRLPVEGGTPERFASTGGRPLGLKFDQRGHLIVADCFRGLLDIAPDGTVSVLSTEAGGKPFRFTDDLDIAADGTIYFTDASWKFGQPEYRLDFLEHRPNGRLLAYEPATKTTRVVLDNLYFANGVAISPDQQFLVVAETARYRLLRYWLAGERRGQVEPLIENLPGFPDGVSTGQNGVFWVALFARRNPVLDRLLPQPFWRKMVVRLPRTFQPKPDHYGFVLGINDRGEVIRNLQDPAPTAFAPVTNVVEYGGRLYLGSLEDKGIGVFPLEPPK</sequence>
<gene>
    <name evidence="5" type="ordered locus">Cabther_A1991</name>
</gene>
<evidence type="ECO:0000256" key="1">
    <source>
        <dbReference type="ARBA" id="ARBA00009191"/>
    </source>
</evidence>
<keyword evidence="3" id="KW-0325">Glycoprotein</keyword>
<evidence type="ECO:0000313" key="5">
    <source>
        <dbReference type="EMBL" id="AEP12736.1"/>
    </source>
</evidence>
<keyword evidence="2" id="KW-0597">Phosphoprotein</keyword>
<dbReference type="RefSeq" id="WP_014100473.1">
    <property type="nucleotide sequence ID" value="NC_016024.1"/>
</dbReference>
<dbReference type="PANTHER" id="PTHR10426:SF88">
    <property type="entry name" value="ADIPOCYTE PLASMA MEMBRANE-ASSOCIATED PROTEIN HEMOMUCIN-RELATED"/>
    <property type="match status" value="1"/>
</dbReference>
<feature type="domain" description="Strictosidine synthase conserved region" evidence="4">
    <location>
        <begin position="150"/>
        <end position="236"/>
    </location>
</feature>
<proteinExistence type="inferred from homology"/>